<dbReference type="GO" id="GO:0003700">
    <property type="term" value="F:DNA-binding transcription factor activity"/>
    <property type="evidence" value="ECO:0007669"/>
    <property type="project" value="TreeGrafter"/>
</dbReference>
<dbReference type="GO" id="GO:0045944">
    <property type="term" value="P:positive regulation of transcription by RNA polymerase II"/>
    <property type="evidence" value="ECO:0007669"/>
    <property type="project" value="TreeGrafter"/>
</dbReference>
<name>A0A6A6PHL1_9PEZI</name>
<dbReference type="GO" id="GO:0000976">
    <property type="term" value="F:transcription cis-regulatory region binding"/>
    <property type="evidence" value="ECO:0007669"/>
    <property type="project" value="TreeGrafter"/>
</dbReference>
<sequence length="469" mass="52132">MLPAGLNRKLIAPLENAPSSELHPQPSLSSPLIHYNDTLVSFYDQVICTTSTFVDSIEDNPFRGVLMPLALRFPAVFDAVQAVSARVLTLREPRFHDTALQLYSTSLRNLVVTIDRLIESESGLQEAGALSLLLCWFEISNDSKGRWISHFTGLMHLLVPCKCSLSSAFSSFFVDYFLFHLVIARTVSTLEDVSSTFQSQMQQHTPEFEADCHTNSVGAENSRPPAPLSSLEQLLLPSSPSKMTTVLFSWIDERDLYEINTYKGLSDGLLLLINQIADLAFPANREEIPKHHQDAVALRDSLERLQQRPPLHLDLLYLHHKVTLIRSRIATRTSALTPLASEPEVCSLLNRLLETFEATPDLTKLAAIPLWPLFTAGCSAEGEDSRVRVLGIFACAESHARFGNVPTTRLVVEQVWRERDLGVDEPVLPVRKYKRTAGVAEGGAGGRKDGRCVWQCVVDIMADDRGSLT</sequence>
<dbReference type="InterPro" id="IPR021858">
    <property type="entry name" value="Fun_TF"/>
</dbReference>
<gene>
    <name evidence="3" type="ORF">BDY17DRAFT_37769</name>
</gene>
<accession>A0A6A6PHL1</accession>
<proteinExistence type="predicted"/>
<dbReference type="AlphaFoldDB" id="A0A6A6PHL1"/>
<dbReference type="PANTHER" id="PTHR37534">
    <property type="entry name" value="TRANSCRIPTIONAL ACTIVATOR PROTEIN UGA3"/>
    <property type="match status" value="1"/>
</dbReference>
<dbReference type="Proteomes" id="UP000799767">
    <property type="component" value="Unassembled WGS sequence"/>
</dbReference>
<evidence type="ECO:0000313" key="3">
    <source>
        <dbReference type="EMBL" id="KAF2479405.1"/>
    </source>
</evidence>
<comment type="subcellular location">
    <subcellularLocation>
        <location evidence="1">Nucleus</location>
    </subcellularLocation>
</comment>
<reference evidence="3" key="1">
    <citation type="journal article" date="2020" name="Stud. Mycol.">
        <title>101 Dothideomycetes genomes: a test case for predicting lifestyles and emergence of pathogens.</title>
        <authorList>
            <person name="Haridas S."/>
            <person name="Albert R."/>
            <person name="Binder M."/>
            <person name="Bloem J."/>
            <person name="Labutti K."/>
            <person name="Salamov A."/>
            <person name="Andreopoulos B."/>
            <person name="Baker S."/>
            <person name="Barry K."/>
            <person name="Bills G."/>
            <person name="Bluhm B."/>
            <person name="Cannon C."/>
            <person name="Castanera R."/>
            <person name="Culley D."/>
            <person name="Daum C."/>
            <person name="Ezra D."/>
            <person name="Gonzalez J."/>
            <person name="Henrissat B."/>
            <person name="Kuo A."/>
            <person name="Liang C."/>
            <person name="Lipzen A."/>
            <person name="Lutzoni F."/>
            <person name="Magnuson J."/>
            <person name="Mondo S."/>
            <person name="Nolan M."/>
            <person name="Ohm R."/>
            <person name="Pangilinan J."/>
            <person name="Park H.-J."/>
            <person name="Ramirez L."/>
            <person name="Alfaro M."/>
            <person name="Sun H."/>
            <person name="Tritt A."/>
            <person name="Yoshinaga Y."/>
            <person name="Zwiers L.-H."/>
            <person name="Turgeon B."/>
            <person name="Goodwin S."/>
            <person name="Spatafora J."/>
            <person name="Crous P."/>
            <person name="Grigoriev I."/>
        </authorList>
    </citation>
    <scope>NUCLEOTIDE SEQUENCE</scope>
    <source>
        <strain evidence="3">CBS 113389</strain>
    </source>
</reference>
<dbReference type="Pfam" id="PF11951">
    <property type="entry name" value="Fungal_trans_2"/>
    <property type="match status" value="1"/>
</dbReference>
<evidence type="ECO:0000256" key="2">
    <source>
        <dbReference type="ARBA" id="ARBA00023242"/>
    </source>
</evidence>
<evidence type="ECO:0000313" key="4">
    <source>
        <dbReference type="Proteomes" id="UP000799767"/>
    </source>
</evidence>
<dbReference type="PANTHER" id="PTHR37534:SF49">
    <property type="entry name" value="LYSINE BIOSYNTHESIS REGULATORY PROTEIN LYS14"/>
    <property type="match status" value="1"/>
</dbReference>
<keyword evidence="2" id="KW-0539">Nucleus</keyword>
<keyword evidence="4" id="KW-1185">Reference proteome</keyword>
<dbReference type="GeneID" id="54479326"/>
<dbReference type="RefSeq" id="XP_033585975.1">
    <property type="nucleotide sequence ID" value="XM_033738324.1"/>
</dbReference>
<protein>
    <submittedName>
        <fullName evidence="3">Fungal-specific transcription factor domain-containing protein</fullName>
    </submittedName>
</protein>
<dbReference type="OrthoDB" id="5333823at2759"/>
<dbReference type="GO" id="GO:0005634">
    <property type="term" value="C:nucleus"/>
    <property type="evidence" value="ECO:0007669"/>
    <property type="project" value="UniProtKB-SubCell"/>
</dbReference>
<organism evidence="3 4">
    <name type="scientific">Neohortaea acidophila</name>
    <dbReference type="NCBI Taxonomy" id="245834"/>
    <lineage>
        <taxon>Eukaryota</taxon>
        <taxon>Fungi</taxon>
        <taxon>Dikarya</taxon>
        <taxon>Ascomycota</taxon>
        <taxon>Pezizomycotina</taxon>
        <taxon>Dothideomycetes</taxon>
        <taxon>Dothideomycetidae</taxon>
        <taxon>Mycosphaerellales</taxon>
        <taxon>Teratosphaeriaceae</taxon>
        <taxon>Neohortaea</taxon>
    </lineage>
</organism>
<dbReference type="EMBL" id="MU001641">
    <property type="protein sequence ID" value="KAF2479405.1"/>
    <property type="molecule type" value="Genomic_DNA"/>
</dbReference>
<evidence type="ECO:0000256" key="1">
    <source>
        <dbReference type="ARBA" id="ARBA00004123"/>
    </source>
</evidence>